<feature type="region of interest" description="Disordered" evidence="1">
    <location>
        <begin position="209"/>
        <end position="269"/>
    </location>
</feature>
<accession>A0A6A2WVN3</accession>
<dbReference type="EMBL" id="VEPZ02001738">
    <property type="protein sequence ID" value="KAE8659240.1"/>
    <property type="molecule type" value="Genomic_DNA"/>
</dbReference>
<organism evidence="2 3">
    <name type="scientific">Hibiscus syriacus</name>
    <name type="common">Rose of Sharon</name>
    <dbReference type="NCBI Taxonomy" id="106335"/>
    <lineage>
        <taxon>Eukaryota</taxon>
        <taxon>Viridiplantae</taxon>
        <taxon>Streptophyta</taxon>
        <taxon>Embryophyta</taxon>
        <taxon>Tracheophyta</taxon>
        <taxon>Spermatophyta</taxon>
        <taxon>Magnoliopsida</taxon>
        <taxon>eudicotyledons</taxon>
        <taxon>Gunneridae</taxon>
        <taxon>Pentapetalae</taxon>
        <taxon>rosids</taxon>
        <taxon>malvids</taxon>
        <taxon>Malvales</taxon>
        <taxon>Malvaceae</taxon>
        <taxon>Malvoideae</taxon>
        <taxon>Hibiscus</taxon>
    </lineage>
</organism>
<sequence>MDISESEHSDIEAHDDDDDEWVQSDKKQIRKRASRSRTSILAVHQPDTNALENKECSDEVTEKIDGMCCTCSKQSSCKTSKCQCRANGSSCGQSCGCSSVKCSNREEANVANDGDSNETNNLVAHGAMLLQNAFGGEMPAETNDDCPTKRKALADIGNTVAKPDAPRPNRRKKWGKSMIQLVPVATPETVAAAAPEKPETHEPVKIAAADNLCPSESDAIPLKLPRAMRSTGSKLLRERNADQQNESNNKEPAAPAPTASSEEKENRRR</sequence>
<feature type="region of interest" description="Disordered" evidence="1">
    <location>
        <begin position="1"/>
        <end position="38"/>
    </location>
</feature>
<gene>
    <name evidence="2" type="ORF">F3Y22_tig00116964pilonHSYRG00418</name>
</gene>
<keyword evidence="3" id="KW-1185">Reference proteome</keyword>
<evidence type="ECO:0008006" key="4">
    <source>
        <dbReference type="Google" id="ProtNLM"/>
    </source>
</evidence>
<dbReference type="Proteomes" id="UP000436088">
    <property type="component" value="Unassembled WGS sequence"/>
</dbReference>
<dbReference type="AlphaFoldDB" id="A0A6A2WVN3"/>
<comment type="caution">
    <text evidence="2">The sequence shown here is derived from an EMBL/GenBank/DDBJ whole genome shotgun (WGS) entry which is preliminary data.</text>
</comment>
<feature type="compositionally biased region" description="Acidic residues" evidence="1">
    <location>
        <begin position="13"/>
        <end position="22"/>
    </location>
</feature>
<feature type="compositionally biased region" description="Basic and acidic residues" evidence="1">
    <location>
        <begin position="1"/>
        <end position="12"/>
    </location>
</feature>
<evidence type="ECO:0000313" key="2">
    <source>
        <dbReference type="EMBL" id="KAE8659240.1"/>
    </source>
</evidence>
<evidence type="ECO:0000313" key="3">
    <source>
        <dbReference type="Proteomes" id="UP000436088"/>
    </source>
</evidence>
<reference evidence="2" key="1">
    <citation type="submission" date="2019-09" db="EMBL/GenBank/DDBJ databases">
        <title>Draft genome information of white flower Hibiscus syriacus.</title>
        <authorList>
            <person name="Kim Y.-M."/>
        </authorList>
    </citation>
    <scope>NUCLEOTIDE SEQUENCE [LARGE SCALE GENOMIC DNA]</scope>
    <source>
        <strain evidence="2">YM2019G1</strain>
    </source>
</reference>
<feature type="compositionally biased region" description="Low complexity" evidence="1">
    <location>
        <begin position="250"/>
        <end position="260"/>
    </location>
</feature>
<proteinExistence type="predicted"/>
<protein>
    <recommendedName>
        <fullName evidence="4">Tesmin/TSO1-like CXC domain-containing protein</fullName>
    </recommendedName>
</protein>
<evidence type="ECO:0000256" key="1">
    <source>
        <dbReference type="SAM" id="MobiDB-lite"/>
    </source>
</evidence>
<name>A0A6A2WVN3_HIBSY</name>